<comment type="similarity">
    <text evidence="3 11">Belongs to the NadD family.</text>
</comment>
<evidence type="ECO:0000256" key="2">
    <source>
        <dbReference type="ARBA" id="ARBA00005019"/>
    </source>
</evidence>
<feature type="domain" description="Cytidyltransferase-like" evidence="12">
    <location>
        <begin position="18"/>
        <end position="230"/>
    </location>
</feature>
<organism evidence="13 14">
    <name type="scientific">Rugosibacter aromaticivorans</name>
    <dbReference type="NCBI Taxonomy" id="1565605"/>
    <lineage>
        <taxon>Bacteria</taxon>
        <taxon>Pseudomonadati</taxon>
        <taxon>Pseudomonadota</taxon>
        <taxon>Betaproteobacteria</taxon>
        <taxon>Nitrosomonadales</taxon>
        <taxon>Sterolibacteriaceae</taxon>
        <taxon>Rugosibacter</taxon>
    </lineage>
</organism>
<dbReference type="EC" id="2.7.7.18" evidence="11"/>
<comment type="catalytic activity">
    <reaction evidence="10 11">
        <text>nicotinate beta-D-ribonucleotide + ATP + H(+) = deamido-NAD(+) + diphosphate</text>
        <dbReference type="Rhea" id="RHEA:22860"/>
        <dbReference type="ChEBI" id="CHEBI:15378"/>
        <dbReference type="ChEBI" id="CHEBI:30616"/>
        <dbReference type="ChEBI" id="CHEBI:33019"/>
        <dbReference type="ChEBI" id="CHEBI:57502"/>
        <dbReference type="ChEBI" id="CHEBI:58437"/>
        <dbReference type="EC" id="2.7.7.18"/>
    </reaction>
</comment>
<dbReference type="PANTHER" id="PTHR39321:SF3">
    <property type="entry name" value="PHOSPHOPANTETHEINE ADENYLYLTRANSFERASE"/>
    <property type="match status" value="1"/>
</dbReference>
<dbReference type="Gene3D" id="3.40.50.620">
    <property type="entry name" value="HUPs"/>
    <property type="match status" value="1"/>
</dbReference>
<dbReference type="PATRIC" id="fig|1565605.3.peg.2975"/>
<dbReference type="HOGENOM" id="CLU_069765_0_0_4"/>
<evidence type="ECO:0000256" key="10">
    <source>
        <dbReference type="ARBA" id="ARBA00048721"/>
    </source>
</evidence>
<evidence type="ECO:0000256" key="7">
    <source>
        <dbReference type="ARBA" id="ARBA00022741"/>
    </source>
</evidence>
<proteinExistence type="inferred from homology"/>
<evidence type="ECO:0000256" key="11">
    <source>
        <dbReference type="HAMAP-Rule" id="MF_00244"/>
    </source>
</evidence>
<dbReference type="GO" id="GO:0004515">
    <property type="term" value="F:nicotinate-nucleotide adenylyltransferase activity"/>
    <property type="evidence" value="ECO:0007669"/>
    <property type="project" value="UniProtKB-UniRule"/>
</dbReference>
<name>A0A0C5JBN5_9PROT</name>
<keyword evidence="14" id="KW-1185">Reference proteome</keyword>
<evidence type="ECO:0000256" key="6">
    <source>
        <dbReference type="ARBA" id="ARBA00022695"/>
    </source>
</evidence>
<keyword evidence="5 11" id="KW-0808">Transferase</keyword>
<dbReference type="CDD" id="cd02165">
    <property type="entry name" value="NMNAT"/>
    <property type="match status" value="1"/>
</dbReference>
<keyword evidence="7 11" id="KW-0547">Nucleotide-binding</keyword>
<dbReference type="Pfam" id="PF01467">
    <property type="entry name" value="CTP_transf_like"/>
    <property type="match status" value="1"/>
</dbReference>
<keyword evidence="8 11" id="KW-0067">ATP-binding</keyword>
<sequence length="255" mass="27406">MNESRVLATPAVQGALGVFGGTFDPLHIAHLRLAIEAREALLLTSVVFVPAGNPPLREAPQASPQQRLAMVARVLAGVSGFALDATEVVTRSPSYTVTTLERLRAQHGAARPLVLLMGADAFARLPAWHRWQELLHLAHIGVATRPGQPAALLPATALARQSDNTITTDAEKKPQMLGADDTVDRVEVHLADVLTERFGRPADISSAPAGRIVPFTITPLAISATMIRQRLAQGLSVRHLVPDTVLDYIETHSIY</sequence>
<protein>
    <recommendedName>
        <fullName evidence="11">Probable nicotinate-nucleotide adenylyltransferase</fullName>
        <ecNumber evidence="11">2.7.7.18</ecNumber>
    </recommendedName>
    <alternativeName>
        <fullName evidence="11">Deamido-NAD(+) diphosphorylase</fullName>
    </alternativeName>
    <alternativeName>
        <fullName evidence="11">Deamido-NAD(+) pyrophosphorylase</fullName>
    </alternativeName>
    <alternativeName>
        <fullName evidence="11">Nicotinate mononucleotide adenylyltransferase</fullName>
        <shortName evidence="11">NaMN adenylyltransferase</shortName>
    </alternativeName>
</protein>
<keyword evidence="4 11" id="KW-0662">Pyridine nucleotide biosynthesis</keyword>
<dbReference type="EMBL" id="CP010554">
    <property type="protein sequence ID" value="AJP49253.1"/>
    <property type="molecule type" value="Genomic_DNA"/>
</dbReference>
<evidence type="ECO:0000256" key="5">
    <source>
        <dbReference type="ARBA" id="ARBA00022679"/>
    </source>
</evidence>
<comment type="function">
    <text evidence="1 11">Catalyzes the reversible adenylation of nicotinate mononucleotide (NaMN) to nicotinic acid adenine dinucleotide (NaAD).</text>
</comment>
<comment type="pathway">
    <text evidence="2 11">Cofactor biosynthesis; NAD(+) biosynthesis; deamido-NAD(+) from nicotinate D-ribonucleotide: step 1/1.</text>
</comment>
<dbReference type="InterPro" id="IPR005248">
    <property type="entry name" value="NadD/NMNAT"/>
</dbReference>
<dbReference type="SUPFAM" id="SSF52374">
    <property type="entry name" value="Nucleotidylyl transferase"/>
    <property type="match status" value="1"/>
</dbReference>
<keyword evidence="6 11" id="KW-0548">Nucleotidyltransferase</keyword>
<evidence type="ECO:0000256" key="3">
    <source>
        <dbReference type="ARBA" id="ARBA00009014"/>
    </source>
</evidence>
<evidence type="ECO:0000259" key="12">
    <source>
        <dbReference type="Pfam" id="PF01467"/>
    </source>
</evidence>
<evidence type="ECO:0000256" key="9">
    <source>
        <dbReference type="ARBA" id="ARBA00023027"/>
    </source>
</evidence>
<reference evidence="13 14" key="1">
    <citation type="journal article" date="2015" name="Genome Announc.">
        <title>Complete Genome Sequence of a Novel Bacterium within the Family Rhodocyclaceae That Degrades Polycyclic Aromatic Hydrocarbons.</title>
        <authorList>
            <person name="Singleton D.R."/>
            <person name="Dickey A.N."/>
            <person name="Scholl E.H."/>
            <person name="Wright F.A."/>
            <person name="Aitken M.D."/>
        </authorList>
    </citation>
    <scope>NUCLEOTIDE SEQUENCE [LARGE SCALE GENOMIC DNA]</scope>
    <source>
        <strain evidence="14">PG1-Ca6</strain>
    </source>
</reference>
<dbReference type="AlphaFoldDB" id="A0A0C5JBN5"/>
<dbReference type="NCBIfam" id="TIGR00125">
    <property type="entry name" value="cyt_tran_rel"/>
    <property type="match status" value="1"/>
</dbReference>
<gene>
    <name evidence="11" type="primary">nadD</name>
    <name evidence="13" type="ORF">PG1C_14055</name>
</gene>
<dbReference type="GO" id="GO:0009435">
    <property type="term" value="P:NAD+ biosynthetic process"/>
    <property type="evidence" value="ECO:0007669"/>
    <property type="project" value="UniProtKB-UniRule"/>
</dbReference>
<evidence type="ECO:0000313" key="14">
    <source>
        <dbReference type="Proteomes" id="UP000061603"/>
    </source>
</evidence>
<dbReference type="KEGG" id="rbu:PG1C_14055"/>
<dbReference type="PANTHER" id="PTHR39321">
    <property type="entry name" value="NICOTINATE-NUCLEOTIDE ADENYLYLTRANSFERASE-RELATED"/>
    <property type="match status" value="1"/>
</dbReference>
<dbReference type="NCBIfam" id="TIGR00482">
    <property type="entry name" value="nicotinate (nicotinamide) nucleotide adenylyltransferase"/>
    <property type="match status" value="1"/>
</dbReference>
<evidence type="ECO:0000256" key="8">
    <source>
        <dbReference type="ARBA" id="ARBA00022840"/>
    </source>
</evidence>
<dbReference type="InterPro" id="IPR004821">
    <property type="entry name" value="Cyt_trans-like"/>
</dbReference>
<dbReference type="UniPathway" id="UPA00253">
    <property type="reaction ID" value="UER00332"/>
</dbReference>
<evidence type="ECO:0000256" key="4">
    <source>
        <dbReference type="ARBA" id="ARBA00022642"/>
    </source>
</evidence>
<evidence type="ECO:0000313" key="13">
    <source>
        <dbReference type="EMBL" id="AJP49253.1"/>
    </source>
</evidence>
<dbReference type="HAMAP" id="MF_00244">
    <property type="entry name" value="NaMN_adenylyltr"/>
    <property type="match status" value="1"/>
</dbReference>
<dbReference type="Proteomes" id="UP000061603">
    <property type="component" value="Chromosome"/>
</dbReference>
<evidence type="ECO:0000256" key="1">
    <source>
        <dbReference type="ARBA" id="ARBA00002324"/>
    </source>
</evidence>
<keyword evidence="9 11" id="KW-0520">NAD</keyword>
<dbReference type="RefSeq" id="WP_202635378.1">
    <property type="nucleotide sequence ID" value="NZ_CP010554.1"/>
</dbReference>
<dbReference type="InterPro" id="IPR014729">
    <property type="entry name" value="Rossmann-like_a/b/a_fold"/>
</dbReference>
<accession>A0A0C5JBN5</accession>
<dbReference type="STRING" id="1565605.PG1C_14055"/>
<dbReference type="GO" id="GO:0005524">
    <property type="term" value="F:ATP binding"/>
    <property type="evidence" value="ECO:0007669"/>
    <property type="project" value="UniProtKB-KW"/>
</dbReference>